<dbReference type="CDD" id="cd06261">
    <property type="entry name" value="TM_PBP2"/>
    <property type="match status" value="1"/>
</dbReference>
<evidence type="ECO:0000256" key="6">
    <source>
        <dbReference type="ARBA" id="ARBA00023136"/>
    </source>
</evidence>
<proteinExistence type="inferred from homology"/>
<feature type="transmembrane region" description="Helical" evidence="7">
    <location>
        <begin position="41"/>
        <end position="62"/>
    </location>
</feature>
<name>A0ABN1ZW55_9ACTN</name>
<dbReference type="RefSeq" id="WP_141005209.1">
    <property type="nucleotide sequence ID" value="NZ_BAAAOR010000007.1"/>
</dbReference>
<accession>A0ABN1ZW55</accession>
<dbReference type="SUPFAM" id="SSF161098">
    <property type="entry name" value="MetI-like"/>
    <property type="match status" value="1"/>
</dbReference>
<keyword evidence="11" id="KW-1185">Reference proteome</keyword>
<keyword evidence="5 7" id="KW-1133">Transmembrane helix</keyword>
<evidence type="ECO:0000259" key="9">
    <source>
        <dbReference type="PROSITE" id="PS50928"/>
    </source>
</evidence>
<dbReference type="InterPro" id="IPR035906">
    <property type="entry name" value="MetI-like_sf"/>
</dbReference>
<evidence type="ECO:0000256" key="4">
    <source>
        <dbReference type="ARBA" id="ARBA00022692"/>
    </source>
</evidence>
<feature type="domain" description="ABC transmembrane type-1" evidence="9">
    <location>
        <begin position="99"/>
        <end position="279"/>
    </location>
</feature>
<feature type="region of interest" description="Disordered" evidence="8">
    <location>
        <begin position="1"/>
        <end position="26"/>
    </location>
</feature>
<keyword evidence="3" id="KW-1003">Cell membrane</keyword>
<dbReference type="EMBL" id="BAAAOR010000007">
    <property type="protein sequence ID" value="GAA1505732.1"/>
    <property type="molecule type" value="Genomic_DNA"/>
</dbReference>
<evidence type="ECO:0000313" key="11">
    <source>
        <dbReference type="Proteomes" id="UP001500842"/>
    </source>
</evidence>
<comment type="caution">
    <text evidence="10">The sequence shown here is derived from an EMBL/GenBank/DDBJ whole genome shotgun (WGS) entry which is preliminary data.</text>
</comment>
<evidence type="ECO:0000256" key="2">
    <source>
        <dbReference type="ARBA" id="ARBA00022448"/>
    </source>
</evidence>
<reference evidence="10 11" key="1">
    <citation type="journal article" date="2019" name="Int. J. Syst. Evol. Microbiol.">
        <title>The Global Catalogue of Microorganisms (GCM) 10K type strain sequencing project: providing services to taxonomists for standard genome sequencing and annotation.</title>
        <authorList>
            <consortium name="The Broad Institute Genomics Platform"/>
            <consortium name="The Broad Institute Genome Sequencing Center for Infectious Disease"/>
            <person name="Wu L."/>
            <person name="Ma J."/>
        </authorList>
    </citation>
    <scope>NUCLEOTIDE SEQUENCE [LARGE SCALE GENOMIC DNA]</scope>
    <source>
        <strain evidence="10 11">JCM 14942</strain>
    </source>
</reference>
<dbReference type="Proteomes" id="UP001500842">
    <property type="component" value="Unassembled WGS sequence"/>
</dbReference>
<evidence type="ECO:0000256" key="7">
    <source>
        <dbReference type="RuleBase" id="RU363032"/>
    </source>
</evidence>
<feature type="transmembrane region" description="Helical" evidence="7">
    <location>
        <begin position="137"/>
        <end position="159"/>
    </location>
</feature>
<evidence type="ECO:0000256" key="3">
    <source>
        <dbReference type="ARBA" id="ARBA00022475"/>
    </source>
</evidence>
<comment type="similarity">
    <text evidence="7">Belongs to the binding-protein-dependent transport system permease family.</text>
</comment>
<evidence type="ECO:0000256" key="8">
    <source>
        <dbReference type="SAM" id="MobiDB-lite"/>
    </source>
</evidence>
<dbReference type="PROSITE" id="PS50928">
    <property type="entry name" value="ABC_TM1"/>
    <property type="match status" value="1"/>
</dbReference>
<organism evidence="10 11">
    <name type="scientific">Nocardioides humi</name>
    <dbReference type="NCBI Taxonomy" id="449461"/>
    <lineage>
        <taxon>Bacteria</taxon>
        <taxon>Bacillati</taxon>
        <taxon>Actinomycetota</taxon>
        <taxon>Actinomycetes</taxon>
        <taxon>Propionibacteriales</taxon>
        <taxon>Nocardioidaceae</taxon>
        <taxon>Nocardioides</taxon>
    </lineage>
</organism>
<keyword evidence="4 7" id="KW-0812">Transmembrane</keyword>
<sequence>MSDTRTTAEPPTVPGPARTGGTEDRSAVHQRLIRARRARRIRTIGTMWAMRVGVVVLLLGVWEAAHAFEWMNPVFISDPRSVAESLVDMIRSGDLWADGWATLKAAMLGLLIGGSGGIIGGLVLAEFPTFREAVRPIVTLANALPRPALAPIFLVWFGLGIGSKVAVAVSIVFFLLLINTLAGVDGVDSDRAMLSRTLRMSRLQRFRLLQLPTAGPSIIAGLRLGAVYSVLGAVVAEMVASTDGLGLRLVRAANSFDIAGSFAILFVLALLAYALDWVIGQVERRLSWQVRAAD</sequence>
<dbReference type="PANTHER" id="PTHR30151:SF20">
    <property type="entry name" value="ABC TRANSPORTER PERMEASE PROTEIN HI_0355-RELATED"/>
    <property type="match status" value="1"/>
</dbReference>
<dbReference type="Gene3D" id="1.10.3720.10">
    <property type="entry name" value="MetI-like"/>
    <property type="match status" value="1"/>
</dbReference>
<evidence type="ECO:0000313" key="10">
    <source>
        <dbReference type="EMBL" id="GAA1505732.1"/>
    </source>
</evidence>
<evidence type="ECO:0000256" key="5">
    <source>
        <dbReference type="ARBA" id="ARBA00022989"/>
    </source>
</evidence>
<feature type="transmembrane region" description="Helical" evidence="7">
    <location>
        <begin position="105"/>
        <end position="125"/>
    </location>
</feature>
<gene>
    <name evidence="10" type="ORF">GCM10009788_06720</name>
</gene>
<keyword evidence="6 7" id="KW-0472">Membrane</keyword>
<evidence type="ECO:0000256" key="1">
    <source>
        <dbReference type="ARBA" id="ARBA00004651"/>
    </source>
</evidence>
<protein>
    <submittedName>
        <fullName evidence="10">ABC transporter permease</fullName>
    </submittedName>
</protein>
<comment type="subcellular location">
    <subcellularLocation>
        <location evidence="1 7">Cell membrane</location>
        <topology evidence="1 7">Multi-pass membrane protein</topology>
    </subcellularLocation>
</comment>
<feature type="transmembrane region" description="Helical" evidence="7">
    <location>
        <begin position="208"/>
        <end position="236"/>
    </location>
</feature>
<dbReference type="Pfam" id="PF00528">
    <property type="entry name" value="BPD_transp_1"/>
    <property type="match status" value="1"/>
</dbReference>
<dbReference type="PANTHER" id="PTHR30151">
    <property type="entry name" value="ALKANE SULFONATE ABC TRANSPORTER-RELATED, MEMBRANE SUBUNIT"/>
    <property type="match status" value="1"/>
</dbReference>
<feature type="transmembrane region" description="Helical" evidence="7">
    <location>
        <begin position="256"/>
        <end position="279"/>
    </location>
</feature>
<keyword evidence="2 7" id="KW-0813">Transport</keyword>
<feature type="transmembrane region" description="Helical" evidence="7">
    <location>
        <begin position="165"/>
        <end position="187"/>
    </location>
</feature>
<dbReference type="InterPro" id="IPR000515">
    <property type="entry name" value="MetI-like"/>
</dbReference>